<sequence>RAVFKSNNQAVNFTLASILSLTHKGYTGHEQVDHASVVQMGGRIYDAHIGRFLQADPFVQSPSNSQNFNRYSYVLNNPLSYTDPSGYLFKALKKYWRVIAAAAVSFYTFNVVSNWAIKAFSEGVLAGAVAGGTAGFMGGAVATGSLKGALQGAFSGAVFGAIGAQFGDAKTHVQVGAHSMAGGVLGKLHGGNFGHGFFSAGFTKWAGKEWKVDTESARNVIGNSLKQAIIGGTASKITGNKFSNGAFTAALQYIVNEAGSRIIEQPDDIDWSAEKYSELETVFDYVAAAEEHLRGFDFGHGNHEVAARWLHRNVHPIAEKFSVEIGANMREETLTLHVDAVVTQNRVRQVTIPRTNNQIAEWHSHAKSNTTFTAHDKTWVDHSGYRYAYVSRGRIGGSGVRTLTARNQLRNIDICVSTC</sequence>
<keyword evidence="1" id="KW-0472">Membrane</keyword>
<evidence type="ECO:0000313" key="2">
    <source>
        <dbReference type="EMBL" id="RUO17982.1"/>
    </source>
</evidence>
<dbReference type="Proteomes" id="UP000288395">
    <property type="component" value="Unassembled WGS sequence"/>
</dbReference>
<dbReference type="PANTHER" id="PTHR32305:SF15">
    <property type="entry name" value="PROTEIN RHSA-RELATED"/>
    <property type="match status" value="1"/>
</dbReference>
<feature type="non-terminal residue" evidence="2">
    <location>
        <position position="1"/>
    </location>
</feature>
<organism evidence="2 3">
    <name type="scientific">Aliidiomarina iranensis</name>
    <dbReference type="NCBI Taxonomy" id="1434071"/>
    <lineage>
        <taxon>Bacteria</taxon>
        <taxon>Pseudomonadati</taxon>
        <taxon>Pseudomonadota</taxon>
        <taxon>Gammaproteobacteria</taxon>
        <taxon>Alteromonadales</taxon>
        <taxon>Idiomarinaceae</taxon>
        <taxon>Aliidiomarina</taxon>
    </lineage>
</organism>
<feature type="transmembrane region" description="Helical" evidence="1">
    <location>
        <begin position="95"/>
        <end position="117"/>
    </location>
</feature>
<dbReference type="PANTHER" id="PTHR32305">
    <property type="match status" value="1"/>
</dbReference>
<evidence type="ECO:0000313" key="3">
    <source>
        <dbReference type="Proteomes" id="UP000288395"/>
    </source>
</evidence>
<dbReference type="AlphaFoldDB" id="A0A432VPJ2"/>
<comment type="caution">
    <text evidence="2">The sequence shown here is derived from an EMBL/GenBank/DDBJ whole genome shotgun (WGS) entry which is preliminary data.</text>
</comment>
<evidence type="ECO:0008006" key="4">
    <source>
        <dbReference type="Google" id="ProtNLM"/>
    </source>
</evidence>
<feature type="transmembrane region" description="Helical" evidence="1">
    <location>
        <begin position="123"/>
        <end position="142"/>
    </location>
</feature>
<gene>
    <name evidence="2" type="ORF">CWE08_12115</name>
</gene>
<proteinExistence type="predicted"/>
<dbReference type="InterPro" id="IPR022385">
    <property type="entry name" value="Rhs_assc_core"/>
</dbReference>
<keyword evidence="3" id="KW-1185">Reference proteome</keyword>
<evidence type="ECO:0000256" key="1">
    <source>
        <dbReference type="SAM" id="Phobius"/>
    </source>
</evidence>
<keyword evidence="1" id="KW-0812">Transmembrane</keyword>
<dbReference type="EMBL" id="PIPJ01000025">
    <property type="protein sequence ID" value="RUO17982.1"/>
    <property type="molecule type" value="Genomic_DNA"/>
</dbReference>
<dbReference type="RefSeq" id="WP_133306942.1">
    <property type="nucleotide sequence ID" value="NZ_PIPJ01000025.1"/>
</dbReference>
<protein>
    <recommendedName>
        <fullName evidence="4">RHS repeat-associated core domain-containing protein</fullName>
    </recommendedName>
</protein>
<accession>A0A432VPJ2</accession>
<dbReference type="Gene3D" id="2.180.10.10">
    <property type="entry name" value="RHS repeat-associated core"/>
    <property type="match status" value="1"/>
</dbReference>
<keyword evidence="1" id="KW-1133">Transmembrane helix</keyword>
<dbReference type="NCBIfam" id="TIGR03696">
    <property type="entry name" value="Rhs_assc_core"/>
    <property type="match status" value="1"/>
</dbReference>
<name>A0A432VPJ2_9GAMM</name>
<dbReference type="InterPro" id="IPR050708">
    <property type="entry name" value="T6SS_VgrG/RHS"/>
</dbReference>
<reference evidence="3" key="1">
    <citation type="journal article" date="2018" name="Front. Microbiol.">
        <title>Genome-Based Analysis Reveals the Taxonomy and Diversity of the Family Idiomarinaceae.</title>
        <authorList>
            <person name="Liu Y."/>
            <person name="Lai Q."/>
            <person name="Shao Z."/>
        </authorList>
    </citation>
    <scope>NUCLEOTIDE SEQUENCE [LARGE SCALE GENOMIC DNA]</scope>
    <source>
        <strain evidence="3">GBPy7</strain>
    </source>
</reference>